<name>A0A2B4RK31_STYPI</name>
<comment type="caution">
    <text evidence="1">The sequence shown here is derived from an EMBL/GenBank/DDBJ whole genome shotgun (WGS) entry which is preliminary data.</text>
</comment>
<accession>A0A2B4RK31</accession>
<evidence type="ECO:0000313" key="2">
    <source>
        <dbReference type="Proteomes" id="UP000225706"/>
    </source>
</evidence>
<organism evidence="1 2">
    <name type="scientific">Stylophora pistillata</name>
    <name type="common">Smooth cauliflower coral</name>
    <dbReference type="NCBI Taxonomy" id="50429"/>
    <lineage>
        <taxon>Eukaryota</taxon>
        <taxon>Metazoa</taxon>
        <taxon>Cnidaria</taxon>
        <taxon>Anthozoa</taxon>
        <taxon>Hexacorallia</taxon>
        <taxon>Scleractinia</taxon>
        <taxon>Astrocoeniina</taxon>
        <taxon>Pocilloporidae</taxon>
        <taxon>Stylophora</taxon>
    </lineage>
</organism>
<evidence type="ECO:0000313" key="1">
    <source>
        <dbReference type="EMBL" id="PFX17169.1"/>
    </source>
</evidence>
<dbReference type="Proteomes" id="UP000225706">
    <property type="component" value="Unassembled WGS sequence"/>
</dbReference>
<dbReference type="AlphaFoldDB" id="A0A2B4RK31"/>
<keyword evidence="2" id="KW-1185">Reference proteome</keyword>
<gene>
    <name evidence="1" type="ORF">AWC38_SpisGene18517</name>
</gene>
<sequence length="477" mass="54889">MANRRRVLRERNESGFSSFLQNLKGILKIFLSSDIQITNEELVEVRQQLIEANGTLSLLQRDIERGDPNPTGLPGETLKEPLTNLSNDIGSIVLILRDATMQSNESNEDSYSAPFVPHVSGLGRKKYDITKEQLEHLRSLFFSWTQIANMLQVSISTIQRRRREFGLGDVFEGFSNITDDELDQIYLSITGNASEGPVTPNIGRRRFIGALRSRGLHVQRWRVTDCLHRRTKGIGIFKLPLAKDENHKRWRNEWLGVLKKTREMDKDFKRQIDEDKLYTFEKHFLSEDIEICYPDYHTVYTALEEFNLAFLKRFFKTHCLEDETLNLMKSEEELKSVLVKNLGLPYGQAFKFSRNWFQKYHKHKGATIIHRQKESKNVCGSTVKINTGDGSWGHTEDQDKSTALTFDKDDISEMQKGNGNLSINSLMMEKGAVVQDRPFNDPEEPVTSQWLKFKQDSGVQKACQNANTDAGFEVLKE</sequence>
<protein>
    <submittedName>
        <fullName evidence="1">Uncharacterized protein</fullName>
    </submittedName>
</protein>
<proteinExistence type="predicted"/>
<feature type="non-terminal residue" evidence="1">
    <location>
        <position position="477"/>
    </location>
</feature>
<reference evidence="2" key="1">
    <citation type="journal article" date="2017" name="bioRxiv">
        <title>Comparative analysis of the genomes of Stylophora pistillata and Acropora digitifera provides evidence for extensive differences between species of corals.</title>
        <authorList>
            <person name="Voolstra C.R."/>
            <person name="Li Y."/>
            <person name="Liew Y.J."/>
            <person name="Baumgarten S."/>
            <person name="Zoccola D."/>
            <person name="Flot J.-F."/>
            <person name="Tambutte S."/>
            <person name="Allemand D."/>
            <person name="Aranda M."/>
        </authorList>
    </citation>
    <scope>NUCLEOTIDE SEQUENCE [LARGE SCALE GENOMIC DNA]</scope>
</reference>
<dbReference type="EMBL" id="LSMT01000492">
    <property type="protein sequence ID" value="PFX17169.1"/>
    <property type="molecule type" value="Genomic_DNA"/>
</dbReference>